<dbReference type="Pfam" id="PF16267">
    <property type="entry name" value="DUF4920"/>
    <property type="match status" value="1"/>
</dbReference>
<accession>A0A381UQN8</accession>
<gene>
    <name evidence="1" type="ORF">METZ01_LOCUS83234</name>
</gene>
<evidence type="ECO:0000313" key="1">
    <source>
        <dbReference type="EMBL" id="SVA30380.1"/>
    </source>
</evidence>
<protein>
    <recommendedName>
        <fullName evidence="2">DUF4920 domain-containing protein</fullName>
    </recommendedName>
</protein>
<sequence length="169" mass="18874">MLKFYFYSIMLFLFITNCSRNTNKEKTALNKSDPAGVYGVQIDLEAVISIDQLLTHPDSYIDKSVLINGTISAVCPMRGCWIDVKSAETDSELRLKVTDGGIVFPLSGKGQNIKAEGIFQKLDFTYEQAMSRKIHFAEEKGITLHPDSVHITPEDLTSYRVYVSGAVIE</sequence>
<dbReference type="InterPro" id="IPR032577">
    <property type="entry name" value="DUF4920"/>
</dbReference>
<reference evidence="1" key="1">
    <citation type="submission" date="2018-05" db="EMBL/GenBank/DDBJ databases">
        <authorList>
            <person name="Lanie J.A."/>
            <person name="Ng W.-L."/>
            <person name="Kazmierczak K.M."/>
            <person name="Andrzejewski T.M."/>
            <person name="Davidsen T.M."/>
            <person name="Wayne K.J."/>
            <person name="Tettelin H."/>
            <person name="Glass J.I."/>
            <person name="Rusch D."/>
            <person name="Podicherti R."/>
            <person name="Tsui H.-C.T."/>
            <person name="Winkler M.E."/>
        </authorList>
    </citation>
    <scope>NUCLEOTIDE SEQUENCE</scope>
</reference>
<organism evidence="1">
    <name type="scientific">marine metagenome</name>
    <dbReference type="NCBI Taxonomy" id="408172"/>
    <lineage>
        <taxon>unclassified sequences</taxon>
        <taxon>metagenomes</taxon>
        <taxon>ecological metagenomes</taxon>
    </lineage>
</organism>
<dbReference type="EMBL" id="UINC01006916">
    <property type="protein sequence ID" value="SVA30380.1"/>
    <property type="molecule type" value="Genomic_DNA"/>
</dbReference>
<evidence type="ECO:0008006" key="2">
    <source>
        <dbReference type="Google" id="ProtNLM"/>
    </source>
</evidence>
<name>A0A381UQN8_9ZZZZ</name>
<proteinExistence type="predicted"/>
<dbReference type="AlphaFoldDB" id="A0A381UQN8"/>